<keyword evidence="6 7" id="KW-0472">Membrane</keyword>
<dbReference type="AlphaFoldDB" id="A0A811QV01"/>
<evidence type="ECO:0000313" key="9">
    <source>
        <dbReference type="Proteomes" id="UP000604825"/>
    </source>
</evidence>
<feature type="transmembrane region" description="Helical" evidence="7">
    <location>
        <begin position="35"/>
        <end position="55"/>
    </location>
</feature>
<sequence>MARRRAQEEEDDDEAEESVEQVFEGREVPGWREQVTARALAVSALLGAMFSVIVMKLNLTTGIIPSLNVSAGLLGFFLLTSWTKLLAQAGFTGVMPFTRQENTVVQTCVVACSGIAFSGGFGSYMFAMSERISEQSGETWDPHNIKNPGLGWMIGFLFIVSFLGLFSVVPLRKIMIIDYKLIYPSGTATAHLINSFHTPQGAKLAKRQVKTLGKFFAGSFAWGFFQWFYTAGEGCGFMSFPTLGLEAYRQKFFFDFSATYVGVGMICPYLVNASVLLGGVVSWGIMWPLIEQKKGDWYPADLKPSSLRGIVGYRVFVSIALILGDGLYNFLKVMTRTVTALVVQVRGMMSEPTLPISGGGGESLPAAEETFDDRRRTELFLKDQIPNTLALSAYLVIAVVSIATVPHIFHQLRWYHVAASYVIAPVLAFCNAYGCGLTDWSLATTYGKLAIFTVGAWAAASDPDGSGSGGIIAGLATCGVMIGIVSTASDLTQDFKTGYMTLASPRSMFVSQVIGTAMGCVVAPSVFWLFYNAFRDIGLPGSEYPSPNALVYRNMAILGVQGLGSLPRHCLHLCIAFFAAAIAINLARDLAGARAAAYIPLPMAMAIPFYLGPYFGIDMCIGSLVRLVWDRLDPARAKAFAPPRGVGTHLRRRHLDGTAVRAGARRRQAAHLHEVPVPHRQRQGRRFPPQLAS</sequence>
<keyword evidence="9" id="KW-1185">Reference proteome</keyword>
<feature type="transmembrane region" description="Helical" evidence="7">
    <location>
        <begin position="440"/>
        <end position="459"/>
    </location>
</feature>
<feature type="transmembrane region" description="Helical" evidence="7">
    <location>
        <begin position="269"/>
        <end position="290"/>
    </location>
</feature>
<dbReference type="OrthoDB" id="627262at2759"/>
<dbReference type="EMBL" id="CAJGYO010000012">
    <property type="protein sequence ID" value="CAD6261758.1"/>
    <property type="molecule type" value="Genomic_DNA"/>
</dbReference>
<evidence type="ECO:0000256" key="4">
    <source>
        <dbReference type="ARBA" id="ARBA00022692"/>
    </source>
</evidence>
<dbReference type="PANTHER" id="PTHR31645:SF95">
    <property type="entry name" value="METAL-NICOTIANAMINE TRANSPORTER YSL10-RELATED"/>
    <property type="match status" value="1"/>
</dbReference>
<proteinExistence type="inferred from homology"/>
<feature type="transmembrane region" description="Helical" evidence="7">
    <location>
        <begin position="509"/>
        <end position="531"/>
    </location>
</feature>
<feature type="transmembrane region" description="Helical" evidence="7">
    <location>
        <begin position="311"/>
        <end position="331"/>
    </location>
</feature>
<feature type="transmembrane region" description="Helical" evidence="7">
    <location>
        <begin position="149"/>
        <end position="171"/>
    </location>
</feature>
<keyword evidence="3" id="KW-0813">Transport</keyword>
<evidence type="ECO:0000256" key="3">
    <source>
        <dbReference type="ARBA" id="ARBA00022448"/>
    </source>
</evidence>
<dbReference type="GO" id="GO:0035673">
    <property type="term" value="F:oligopeptide transmembrane transporter activity"/>
    <property type="evidence" value="ECO:0007669"/>
    <property type="project" value="InterPro"/>
</dbReference>
<name>A0A811QV01_9POAL</name>
<evidence type="ECO:0000256" key="1">
    <source>
        <dbReference type="ARBA" id="ARBA00004141"/>
    </source>
</evidence>
<feature type="transmembrane region" description="Helical" evidence="7">
    <location>
        <begin position="414"/>
        <end position="434"/>
    </location>
</feature>
<dbReference type="GO" id="GO:0016020">
    <property type="term" value="C:membrane"/>
    <property type="evidence" value="ECO:0007669"/>
    <property type="project" value="UniProtKB-SubCell"/>
</dbReference>
<evidence type="ECO:0000256" key="6">
    <source>
        <dbReference type="ARBA" id="ARBA00023136"/>
    </source>
</evidence>
<comment type="caution">
    <text evidence="8">The sequence shown here is derived from an EMBL/GenBank/DDBJ whole genome shotgun (WGS) entry which is preliminary data.</text>
</comment>
<organism evidence="8 9">
    <name type="scientific">Miscanthus lutarioriparius</name>
    <dbReference type="NCBI Taxonomy" id="422564"/>
    <lineage>
        <taxon>Eukaryota</taxon>
        <taxon>Viridiplantae</taxon>
        <taxon>Streptophyta</taxon>
        <taxon>Embryophyta</taxon>
        <taxon>Tracheophyta</taxon>
        <taxon>Spermatophyta</taxon>
        <taxon>Magnoliopsida</taxon>
        <taxon>Liliopsida</taxon>
        <taxon>Poales</taxon>
        <taxon>Poaceae</taxon>
        <taxon>PACMAD clade</taxon>
        <taxon>Panicoideae</taxon>
        <taxon>Andropogonodae</taxon>
        <taxon>Andropogoneae</taxon>
        <taxon>Saccharinae</taxon>
        <taxon>Miscanthus</taxon>
    </lineage>
</organism>
<accession>A0A811QV01</accession>
<feature type="transmembrane region" description="Helical" evidence="7">
    <location>
        <begin position="389"/>
        <end position="409"/>
    </location>
</feature>
<dbReference type="Pfam" id="PF03169">
    <property type="entry name" value="OPT"/>
    <property type="match status" value="1"/>
</dbReference>
<dbReference type="PANTHER" id="PTHR31645">
    <property type="entry name" value="OLIGOPEPTIDE TRANSPORTER YGL114W-RELATED"/>
    <property type="match status" value="1"/>
</dbReference>
<protein>
    <submittedName>
        <fullName evidence="8">Uncharacterized protein</fullName>
    </submittedName>
</protein>
<feature type="transmembrane region" description="Helical" evidence="7">
    <location>
        <begin position="570"/>
        <end position="587"/>
    </location>
</feature>
<dbReference type="NCBIfam" id="TIGR00728">
    <property type="entry name" value="OPT_sfam"/>
    <property type="match status" value="1"/>
</dbReference>
<keyword evidence="4 7" id="KW-0812">Transmembrane</keyword>
<evidence type="ECO:0000256" key="5">
    <source>
        <dbReference type="ARBA" id="ARBA00022989"/>
    </source>
</evidence>
<keyword evidence="5 7" id="KW-1133">Transmembrane helix</keyword>
<evidence type="ECO:0000256" key="7">
    <source>
        <dbReference type="SAM" id="Phobius"/>
    </source>
</evidence>
<evidence type="ECO:0000313" key="8">
    <source>
        <dbReference type="EMBL" id="CAD6261758.1"/>
    </source>
</evidence>
<comment type="subcellular location">
    <subcellularLocation>
        <location evidence="1">Membrane</location>
        <topology evidence="1">Multi-pass membrane protein</topology>
    </subcellularLocation>
</comment>
<feature type="transmembrane region" description="Helical" evidence="7">
    <location>
        <begin position="67"/>
        <end position="87"/>
    </location>
</feature>
<comment type="similarity">
    <text evidence="2">Belongs to the YSL (TC 2.A.67.2) family.</text>
</comment>
<reference evidence="8" key="1">
    <citation type="submission" date="2020-10" db="EMBL/GenBank/DDBJ databases">
        <authorList>
            <person name="Han B."/>
            <person name="Lu T."/>
            <person name="Zhao Q."/>
            <person name="Huang X."/>
            <person name="Zhao Y."/>
        </authorList>
    </citation>
    <scope>NUCLEOTIDE SEQUENCE</scope>
</reference>
<dbReference type="InterPro" id="IPR004813">
    <property type="entry name" value="OPT"/>
</dbReference>
<gene>
    <name evidence="8" type="ORF">NCGR_LOCUS45144</name>
</gene>
<evidence type="ECO:0000256" key="2">
    <source>
        <dbReference type="ARBA" id="ARBA00010276"/>
    </source>
</evidence>
<dbReference type="InterPro" id="IPR045035">
    <property type="entry name" value="YSL-like"/>
</dbReference>
<feature type="transmembrane region" description="Helical" evidence="7">
    <location>
        <begin position="108"/>
        <end position="129"/>
    </location>
</feature>
<feature type="transmembrane region" description="Helical" evidence="7">
    <location>
        <begin position="471"/>
        <end position="489"/>
    </location>
</feature>
<dbReference type="Proteomes" id="UP000604825">
    <property type="component" value="Unassembled WGS sequence"/>
</dbReference>